<dbReference type="InterPro" id="IPR027417">
    <property type="entry name" value="P-loop_NTPase"/>
</dbReference>
<gene>
    <name evidence="3" type="primary">dndD</name>
    <name evidence="3" type="ORF">ACFO1S_23505</name>
</gene>
<evidence type="ECO:0000313" key="4">
    <source>
        <dbReference type="Proteomes" id="UP001595755"/>
    </source>
</evidence>
<dbReference type="SUPFAM" id="SSF52540">
    <property type="entry name" value="P-loop containing nucleoside triphosphate hydrolases"/>
    <property type="match status" value="1"/>
</dbReference>
<comment type="caution">
    <text evidence="3">The sequence shown here is derived from an EMBL/GenBank/DDBJ whole genome shotgun (WGS) entry which is preliminary data.</text>
</comment>
<reference evidence="4" key="1">
    <citation type="journal article" date="2019" name="Int. J. Syst. Evol. Microbiol.">
        <title>The Global Catalogue of Microorganisms (GCM) 10K type strain sequencing project: providing services to taxonomists for standard genome sequencing and annotation.</title>
        <authorList>
            <consortium name="The Broad Institute Genomics Platform"/>
            <consortium name="The Broad Institute Genome Sequencing Center for Infectious Disease"/>
            <person name="Wu L."/>
            <person name="Ma J."/>
        </authorList>
    </citation>
    <scope>NUCLEOTIDE SEQUENCE [LARGE SCALE GENOMIC DNA]</scope>
    <source>
        <strain evidence="4">CGMCC 4.1641</strain>
    </source>
</reference>
<dbReference type="Proteomes" id="UP001595755">
    <property type="component" value="Unassembled WGS sequence"/>
</dbReference>
<evidence type="ECO:0000256" key="1">
    <source>
        <dbReference type="SAM" id="Coils"/>
    </source>
</evidence>
<organism evidence="3 4">
    <name type="scientific">Cohnella boryungensis</name>
    <dbReference type="NCBI Taxonomy" id="768479"/>
    <lineage>
        <taxon>Bacteria</taxon>
        <taxon>Bacillati</taxon>
        <taxon>Bacillota</taxon>
        <taxon>Bacilli</taxon>
        <taxon>Bacillales</taxon>
        <taxon>Paenibacillaceae</taxon>
        <taxon>Cohnella</taxon>
    </lineage>
</organism>
<keyword evidence="1" id="KW-0175">Coiled coil</keyword>
<sequence>MIIKKIVLNNFGPYKGTHEFELDPEKERTVSIIMGHNGAGKTTLLEAIQLGLYGSFVWGLKNMNVKYQEMVKQKFNRIARSEAPEGEFGISVYFQWKTGRTLDLIQLERRWWISINGKLNEDQLITRNKVLLDKAEAFEVEERIRSIIPPSLMEFFLFDGERIDSILRNNDFSTVLREGAINMFGLDIVSRLQVDLQNSFNKDAYQKNIFSDEHLQIETRHELEQVKMKYDDLLGQVTILEQETEIIKQLKENLIDEFRVHGGLSAEEQRNLEAKIKENEMRRSKMNETIKEKIAEHLPFQIASSVLGKTVARLEKEKYARTMNAAYDIIATKGRDLLEEWSRKYNNLNAKDSTESFLSYMIDSLTEKDQDEFWHDVSETELRKLLTKRDEILNSDPDIYRKYFKTISQHTSQIQSYRKKLEKSIAESALRDKWNEIEKTNELIAEKSFLCRKLLEEASVHADKIAELELQLEKISAKLNESQRDESVVNLAEKIRILMKDFESQSLRLQVQKLSEEITRRFTNLIQKKEYVHKVDINPTNFELKLFGSQGIEIPPQYMSAGERQLLLLAIIQAFITTSGRQMPLVLDTLMGRLDLNHRNAIISRFLAQTPFQTIVLATDSEFSKEDIQQLKPVVSKVYDIYFLDETGKTEVKQRGA</sequence>
<dbReference type="Pfam" id="PF13476">
    <property type="entry name" value="AAA_23"/>
    <property type="match status" value="1"/>
</dbReference>
<proteinExistence type="predicted"/>
<feature type="coiled-coil region" evidence="1">
    <location>
        <begin position="451"/>
        <end position="485"/>
    </location>
</feature>
<keyword evidence="4" id="KW-1185">Reference proteome</keyword>
<accession>A0ABV8SGK5</accession>
<dbReference type="EMBL" id="JBHSED010000058">
    <property type="protein sequence ID" value="MFC4306395.1"/>
    <property type="molecule type" value="Genomic_DNA"/>
</dbReference>
<dbReference type="InterPro" id="IPR038729">
    <property type="entry name" value="Rad50/SbcC_AAA"/>
</dbReference>
<feature type="domain" description="Rad50/SbcC-type AAA" evidence="2">
    <location>
        <begin position="5"/>
        <end position="293"/>
    </location>
</feature>
<dbReference type="Gene3D" id="3.40.50.300">
    <property type="entry name" value="P-loop containing nucleotide triphosphate hydrolases"/>
    <property type="match status" value="2"/>
</dbReference>
<protein>
    <submittedName>
        <fullName evidence="3">DNA sulfur modification protein DndD</fullName>
    </submittedName>
</protein>
<evidence type="ECO:0000259" key="2">
    <source>
        <dbReference type="Pfam" id="PF13476"/>
    </source>
</evidence>
<dbReference type="PANTHER" id="PTHR32182:SF0">
    <property type="entry name" value="DNA REPLICATION AND REPAIR PROTEIN RECF"/>
    <property type="match status" value="1"/>
</dbReference>
<dbReference type="RefSeq" id="WP_204605065.1">
    <property type="nucleotide sequence ID" value="NZ_JBHSED010000058.1"/>
</dbReference>
<name>A0ABV8SGK5_9BACL</name>
<dbReference type="NCBIfam" id="TIGR03185">
    <property type="entry name" value="DNA_S_dndD"/>
    <property type="match status" value="1"/>
</dbReference>
<evidence type="ECO:0000313" key="3">
    <source>
        <dbReference type="EMBL" id="MFC4306395.1"/>
    </source>
</evidence>
<dbReference type="PANTHER" id="PTHR32182">
    <property type="entry name" value="DNA REPLICATION AND REPAIR PROTEIN RECF"/>
    <property type="match status" value="1"/>
</dbReference>
<dbReference type="InterPro" id="IPR017599">
    <property type="entry name" value="DNA_S_DndD"/>
</dbReference>